<evidence type="ECO:0000313" key="2">
    <source>
        <dbReference type="EMBL" id="SAC84398.1"/>
    </source>
</evidence>
<dbReference type="EMBL" id="FKDD01000018">
    <property type="protein sequence ID" value="SAC84398.1"/>
    <property type="molecule type" value="Genomic_DNA"/>
</dbReference>
<reference evidence="2 3" key="1">
    <citation type="submission" date="2016-03" db="EMBL/GenBank/DDBJ databases">
        <authorList>
            <consortium name="Pathogen Informatics"/>
        </authorList>
    </citation>
    <scope>NUCLEOTIDE SEQUENCE [LARGE SCALE GENOMIC DNA]</scope>
    <source>
        <strain evidence="3">e264</strain>
    </source>
</reference>
<accession>A0ABD7KL42</accession>
<sequence>MTANKPMTGEQLDELMTVAVNMQRDSEKQGDRPTTMFAYAVQVAVLELRKVRDDAAALALRDDMRTASPEPEPINKPVAWLWSHRKHPSEVTLVRPEDDDRAEGAHWSGWSCQALYAAPPEPVAVPDEATPENIEILASTFAPRGVTYQWDRDECNAEADSWSACRAAMLQGAEQQSRQQNIPENIPATQFNPVADLYSLTSPTGSETSFTFDAVEARDFIDGGWSCQEYVELERFQEAVIGNSPVIPDGWVACSERLPEIGIKVLCFPINDEPIHATYNGQVWLQDISWSTSYEPIDNVISCNVFHWMPLPAAPQQEAK</sequence>
<name>A0ABD7KL42_9ENTR</name>
<dbReference type="AlphaFoldDB" id="A0ABD7KL42"/>
<evidence type="ECO:0000259" key="1">
    <source>
        <dbReference type="Pfam" id="PF04448"/>
    </source>
</evidence>
<proteinExistence type="predicted"/>
<comment type="caution">
    <text evidence="2">The sequence shown here is derived from an EMBL/GenBank/DDBJ whole genome shotgun (WGS) entry which is preliminary data.</text>
</comment>
<evidence type="ECO:0000313" key="3">
    <source>
        <dbReference type="Proteomes" id="UP000077278"/>
    </source>
</evidence>
<organism evidence="2 3">
    <name type="scientific">Enterobacter roggenkampii</name>
    <dbReference type="NCBI Taxonomy" id="1812935"/>
    <lineage>
        <taxon>Bacteria</taxon>
        <taxon>Pseudomonadati</taxon>
        <taxon>Pseudomonadota</taxon>
        <taxon>Gammaproteobacteria</taxon>
        <taxon>Enterobacterales</taxon>
        <taxon>Enterobacteriaceae</taxon>
        <taxon>Enterobacter</taxon>
        <taxon>Enterobacter cloacae complex</taxon>
    </lineage>
</organism>
<dbReference type="Proteomes" id="UP000077278">
    <property type="component" value="Unassembled WGS sequence"/>
</dbReference>
<dbReference type="Pfam" id="PF04448">
    <property type="entry name" value="DUF551"/>
    <property type="match status" value="1"/>
</dbReference>
<protein>
    <submittedName>
        <fullName evidence="2">Protein of uncharacterized function (DUF551)</fullName>
    </submittedName>
</protein>
<dbReference type="RefSeq" id="WP_063922391.1">
    <property type="nucleotide sequence ID" value="NZ_FKDD01000018.1"/>
</dbReference>
<dbReference type="InterPro" id="IPR007539">
    <property type="entry name" value="DUF551"/>
</dbReference>
<feature type="domain" description="DUF551" evidence="1">
    <location>
        <begin position="250"/>
        <end position="316"/>
    </location>
</feature>
<gene>
    <name evidence="2" type="ORF">SAMEA2273136_03596</name>
</gene>